<organism evidence="1 2">
    <name type="scientific">Ottowia testudinis</name>
    <dbReference type="NCBI Taxonomy" id="2816950"/>
    <lineage>
        <taxon>Bacteria</taxon>
        <taxon>Pseudomonadati</taxon>
        <taxon>Pseudomonadota</taxon>
        <taxon>Betaproteobacteria</taxon>
        <taxon>Burkholderiales</taxon>
        <taxon>Comamonadaceae</taxon>
        <taxon>Ottowia</taxon>
    </lineage>
</organism>
<gene>
    <name evidence="1" type="ORF">J1M35_08255</name>
</gene>
<proteinExistence type="predicted"/>
<sequence>MPTHAALALSLPIEMRVAGLGVSSVARLVRPDGCVVARAGMNVFDTEGEALIHADDARSRLLARVVQGGSFNFRSSYTLRAPDGAPLGEVASEPGPAFWRTAMTARMADAHAAPFRIRATSAVAEGISDFLGKLPLLGAAVDAVAKVRYEVVRGDAACVAVIDRMPSAIGECYSMRRTSRLTPEEQSFCALFMLVALALDGARSRGG</sequence>
<accession>A0A975CJA8</accession>
<dbReference type="Proteomes" id="UP000663903">
    <property type="component" value="Chromosome"/>
</dbReference>
<dbReference type="AlphaFoldDB" id="A0A975CJA8"/>
<name>A0A975CJA8_9BURK</name>
<keyword evidence="2" id="KW-1185">Reference proteome</keyword>
<dbReference type="RefSeq" id="WP_208010748.1">
    <property type="nucleotide sequence ID" value="NZ_CP071796.1"/>
</dbReference>
<dbReference type="KEGG" id="otd:J1M35_08255"/>
<protein>
    <submittedName>
        <fullName evidence="1">Uncharacterized protein</fullName>
    </submittedName>
</protein>
<reference evidence="1" key="1">
    <citation type="submission" date="2021-03" db="EMBL/GenBank/DDBJ databases">
        <title>Ottowia sp. 27C isolated from the cloaca of a Giant Asian pond turtle (Heosemys grandis).</title>
        <authorList>
            <person name="Spergser J."/>
            <person name="Busse H.-J."/>
        </authorList>
    </citation>
    <scope>NUCLEOTIDE SEQUENCE</scope>
    <source>
        <strain evidence="1">27C</strain>
    </source>
</reference>
<evidence type="ECO:0000313" key="1">
    <source>
        <dbReference type="EMBL" id="QTD46851.1"/>
    </source>
</evidence>
<dbReference type="EMBL" id="CP071796">
    <property type="protein sequence ID" value="QTD46851.1"/>
    <property type="molecule type" value="Genomic_DNA"/>
</dbReference>
<evidence type="ECO:0000313" key="2">
    <source>
        <dbReference type="Proteomes" id="UP000663903"/>
    </source>
</evidence>